<accession>A0A8X8C638</accession>
<comment type="caution">
    <text evidence="2">The sequence shown here is derived from an EMBL/GenBank/DDBJ whole genome shotgun (WGS) entry which is preliminary data.</text>
</comment>
<dbReference type="EMBL" id="JAAWWB010000033">
    <property type="protein sequence ID" value="KAG6742430.1"/>
    <property type="molecule type" value="Genomic_DNA"/>
</dbReference>
<evidence type="ECO:0000313" key="2">
    <source>
        <dbReference type="EMBL" id="KAG6742430.1"/>
    </source>
</evidence>
<evidence type="ECO:0008006" key="4">
    <source>
        <dbReference type="Google" id="ProtNLM"/>
    </source>
</evidence>
<proteinExistence type="predicted"/>
<dbReference type="Proteomes" id="UP000886885">
    <property type="component" value="Chromosome 17A"/>
</dbReference>
<protein>
    <recommendedName>
        <fullName evidence="4">BED-type domain-containing protein</fullName>
    </recommendedName>
</protein>
<reference evidence="2" key="1">
    <citation type="journal article" date="2020" name="bioRxiv">
        <title>Hybrid origin of Populus tomentosa Carr. identified through genome sequencing and phylogenomic analysis.</title>
        <authorList>
            <person name="An X."/>
            <person name="Gao K."/>
            <person name="Chen Z."/>
            <person name="Li J."/>
            <person name="Yang X."/>
            <person name="Yang X."/>
            <person name="Zhou J."/>
            <person name="Guo T."/>
            <person name="Zhao T."/>
            <person name="Huang S."/>
            <person name="Miao D."/>
            <person name="Khan W.U."/>
            <person name="Rao P."/>
            <person name="Ye M."/>
            <person name="Lei B."/>
            <person name="Liao W."/>
            <person name="Wang J."/>
            <person name="Ji L."/>
            <person name="Li Y."/>
            <person name="Guo B."/>
            <person name="Mustafa N.S."/>
            <person name="Li S."/>
            <person name="Yun Q."/>
            <person name="Keller S.R."/>
            <person name="Mao J."/>
            <person name="Zhang R."/>
            <person name="Strauss S.H."/>
        </authorList>
    </citation>
    <scope>NUCLEOTIDE SEQUENCE</scope>
    <source>
        <strain evidence="2">GM15</strain>
        <tissue evidence="2">Leaf</tissue>
    </source>
</reference>
<evidence type="ECO:0000313" key="3">
    <source>
        <dbReference type="Proteomes" id="UP000886885"/>
    </source>
</evidence>
<keyword evidence="3" id="KW-1185">Reference proteome</keyword>
<gene>
    <name evidence="2" type="ORF">POTOM_053301</name>
</gene>
<organism evidence="2 3">
    <name type="scientific">Populus tomentosa</name>
    <name type="common">Chinese white poplar</name>
    <dbReference type="NCBI Taxonomy" id="118781"/>
    <lineage>
        <taxon>Eukaryota</taxon>
        <taxon>Viridiplantae</taxon>
        <taxon>Streptophyta</taxon>
        <taxon>Embryophyta</taxon>
        <taxon>Tracheophyta</taxon>
        <taxon>Spermatophyta</taxon>
        <taxon>Magnoliopsida</taxon>
        <taxon>eudicotyledons</taxon>
        <taxon>Gunneridae</taxon>
        <taxon>Pentapetalae</taxon>
        <taxon>rosids</taxon>
        <taxon>fabids</taxon>
        <taxon>Malpighiales</taxon>
        <taxon>Salicaceae</taxon>
        <taxon>Saliceae</taxon>
        <taxon>Populus</taxon>
    </lineage>
</organism>
<evidence type="ECO:0000256" key="1">
    <source>
        <dbReference type="SAM" id="MobiDB-lite"/>
    </source>
</evidence>
<name>A0A8X8C638_POPTO</name>
<dbReference type="AlphaFoldDB" id="A0A8X8C638"/>
<dbReference type="OrthoDB" id="1718002at2759"/>
<sequence>MKGISGQRLLINEITNILQKNSRNSWKVCTQELNGFNISSEVEVRPAAILDSPPPALSEIDSDGVEVPESHDQEFEEQNSVFGPQAYQFLDSDELVGMDSSHINTSRTSKRRRTSEVRQYFDEVREDGEVWAKCRSCSTKYRGESTRELQICANT</sequence>
<feature type="region of interest" description="Disordered" evidence="1">
    <location>
        <begin position="51"/>
        <end position="72"/>
    </location>
</feature>